<dbReference type="eggNOG" id="KOG4231">
    <property type="taxonomic scope" value="Eukaryota"/>
</dbReference>
<evidence type="ECO:0000256" key="7">
    <source>
        <dbReference type="PROSITE-ProRule" id="PRU01161"/>
    </source>
</evidence>
<proteinExistence type="predicted"/>
<name>R0JNB8_EXST2</name>
<dbReference type="InterPro" id="IPR016035">
    <property type="entry name" value="Acyl_Trfase/lysoPLipase"/>
</dbReference>
<sequence length="941" mass="105048">MVCCNHSQWLGISTQEKTCDLLESDRAQTLLANSPYVEEQWPSLFVLIGSTCKARALQELVSAKPATPTRAHGEVHLQLDHSSAFSKRPIYIADSDISERHRRGKTLPVASCHETITHSFYQAGKQPLDASSAAETIYAQLLHPFTDVFCLFAADLGGLRGVSRQVARWLERPQASLLPTETYPSLVVVTENKTRVGEKEVRDWFLESLGADTSKSLFDRFSSLDVVTLSQQGSMSNRGRHHRLRDCLMQVSDRVRKHRTTTRTLFSARHFHAFFRLACQHLARGNGEPFDFMTAARLHNPIAPDLKEHLSNFLQLAKSPRELIEFVVPTIASSLFLNSYPPDAPMFDPISVFQRLYKGFCDEASRSVLLNKHDPCFVVPSSISKTLKFATESHKRVLQGKRSFWPQLQSRETCLVCLCRRPHIGLPCGHTVCENCVYVFGRRSSDDPCIYYIDQCFLCETNAKQKSVRIHPPTAGAGVLSMDGGGVRGILELIFLRLLEDRIGLPIPVLRNFKVVFGTSTGGIIALGLAQGWSIQKCIEIFPRLADTAFQRRKFLGLLHLPKALESLMSIFTDCLYPTSHIETALKEAYGCEQGLLEMPQTTSLGTRVGIPVATVHGPSLSEYHVIESHDGAEQPRVWEVFFKPTTIKGYGDQQDAGLLRNNPIFMALSEAEALFPFTEEPDFVVSLGTGSPRSDGEGPCTSGSRSLLKDGWISRVAHGSLVTMAGGRDWKALVSFGRPKSSGKYHRLDIEFDGPEPRLDAVSDMARLQSLALQDPLLSPVLDNIAECAIASLFYFKPHTRLRYMSRQYVGSGWIECKLRHGEPALEALLSRFRTAGARLLIGDRNVPEPNDKCIAEVGDHSNFDETSNFCMNVTLAVRGSFSIFLQEGSNTPRHISGSPFSVEKLTRAEGLEAYFGRADHRKRNWAFDDCEMPQAKRRR</sequence>
<dbReference type="HOGENOM" id="CLU_003059_1_1_1"/>
<keyword evidence="2" id="KW-0863">Zinc-finger</keyword>
<dbReference type="GO" id="GO:0008270">
    <property type="term" value="F:zinc ion binding"/>
    <property type="evidence" value="ECO:0007669"/>
    <property type="project" value="UniProtKB-KW"/>
</dbReference>
<evidence type="ECO:0000259" key="8">
    <source>
        <dbReference type="PROSITE" id="PS51635"/>
    </source>
</evidence>
<dbReference type="GO" id="GO:0046486">
    <property type="term" value="P:glycerolipid metabolic process"/>
    <property type="evidence" value="ECO:0007669"/>
    <property type="project" value="UniProtKB-ARBA"/>
</dbReference>
<reference evidence="9 10" key="2">
    <citation type="journal article" date="2013" name="PLoS Genet.">
        <title>Comparative genome structure, secondary metabolite, and effector coding capacity across Cochliobolus pathogens.</title>
        <authorList>
            <person name="Condon B.J."/>
            <person name="Leng Y."/>
            <person name="Wu D."/>
            <person name="Bushley K.E."/>
            <person name="Ohm R.A."/>
            <person name="Otillar R."/>
            <person name="Martin J."/>
            <person name="Schackwitz W."/>
            <person name="Grimwood J."/>
            <person name="MohdZainudin N."/>
            <person name="Xue C."/>
            <person name="Wang R."/>
            <person name="Manning V.A."/>
            <person name="Dhillon B."/>
            <person name="Tu Z.J."/>
            <person name="Steffenson B.J."/>
            <person name="Salamov A."/>
            <person name="Sun H."/>
            <person name="Lowry S."/>
            <person name="LaButti K."/>
            <person name="Han J."/>
            <person name="Copeland A."/>
            <person name="Lindquist E."/>
            <person name="Barry K."/>
            <person name="Schmutz J."/>
            <person name="Baker S.E."/>
            <person name="Ciuffetti L.M."/>
            <person name="Grigoriev I.V."/>
            <person name="Zhong S."/>
            <person name="Turgeon B.G."/>
        </authorList>
    </citation>
    <scope>NUCLEOTIDE SEQUENCE [LARGE SCALE GENOMIC DNA]</scope>
    <source>
        <strain evidence="10">28A</strain>
    </source>
</reference>
<evidence type="ECO:0000256" key="6">
    <source>
        <dbReference type="ARBA" id="ARBA00023098"/>
    </source>
</evidence>
<feature type="short sequence motif" description="GXSXG" evidence="7">
    <location>
        <begin position="518"/>
        <end position="522"/>
    </location>
</feature>
<evidence type="ECO:0000256" key="3">
    <source>
        <dbReference type="ARBA" id="ARBA00022801"/>
    </source>
</evidence>
<evidence type="ECO:0000256" key="5">
    <source>
        <dbReference type="ARBA" id="ARBA00022963"/>
    </source>
</evidence>
<feature type="domain" description="PNPLA" evidence="8">
    <location>
        <begin position="480"/>
        <end position="669"/>
    </location>
</feature>
<dbReference type="SUPFAM" id="SSF52151">
    <property type="entry name" value="FabD/lysophospholipase-like"/>
    <property type="match status" value="1"/>
</dbReference>
<keyword evidence="1" id="KW-0479">Metal-binding</keyword>
<keyword evidence="6 7" id="KW-0443">Lipid metabolism</keyword>
<dbReference type="PROSITE" id="PS00518">
    <property type="entry name" value="ZF_RING_1"/>
    <property type="match status" value="1"/>
</dbReference>
<evidence type="ECO:0000256" key="2">
    <source>
        <dbReference type="ARBA" id="ARBA00022771"/>
    </source>
</evidence>
<protein>
    <recommendedName>
        <fullName evidence="8">PNPLA domain-containing protein</fullName>
    </recommendedName>
</protein>
<dbReference type="GO" id="GO:0047499">
    <property type="term" value="F:calcium-independent phospholipase A2 activity"/>
    <property type="evidence" value="ECO:0007669"/>
    <property type="project" value="TreeGrafter"/>
</dbReference>
<dbReference type="EMBL" id="KB908844">
    <property type="protein sequence ID" value="EOA82683.1"/>
    <property type="molecule type" value="Genomic_DNA"/>
</dbReference>
<dbReference type="PANTHER" id="PTHR24185:SF1">
    <property type="entry name" value="CALCIUM-INDEPENDENT PHOSPHOLIPASE A2-GAMMA"/>
    <property type="match status" value="1"/>
</dbReference>
<evidence type="ECO:0000256" key="1">
    <source>
        <dbReference type="ARBA" id="ARBA00022723"/>
    </source>
</evidence>
<evidence type="ECO:0000313" key="9">
    <source>
        <dbReference type="EMBL" id="EOA82683.1"/>
    </source>
</evidence>
<organism evidence="9 10">
    <name type="scientific">Exserohilum turcicum (strain 28A)</name>
    <name type="common">Northern leaf blight fungus</name>
    <name type="synonym">Setosphaeria turcica</name>
    <dbReference type="NCBI Taxonomy" id="671987"/>
    <lineage>
        <taxon>Eukaryota</taxon>
        <taxon>Fungi</taxon>
        <taxon>Dikarya</taxon>
        <taxon>Ascomycota</taxon>
        <taxon>Pezizomycotina</taxon>
        <taxon>Dothideomycetes</taxon>
        <taxon>Pleosporomycetidae</taxon>
        <taxon>Pleosporales</taxon>
        <taxon>Pleosporineae</taxon>
        <taxon>Pleosporaceae</taxon>
        <taxon>Exserohilum</taxon>
    </lineage>
</organism>
<dbReference type="AlphaFoldDB" id="R0JNB8"/>
<feature type="short sequence motif" description="GXGXXG" evidence="7">
    <location>
        <begin position="484"/>
        <end position="489"/>
    </location>
</feature>
<keyword evidence="3 7" id="KW-0378">Hydrolase</keyword>
<dbReference type="GO" id="GO:0016042">
    <property type="term" value="P:lipid catabolic process"/>
    <property type="evidence" value="ECO:0007669"/>
    <property type="project" value="UniProtKB-UniRule"/>
</dbReference>
<dbReference type="InterPro" id="IPR017907">
    <property type="entry name" value="Znf_RING_CS"/>
</dbReference>
<dbReference type="GO" id="GO:0019369">
    <property type="term" value="P:arachidonate metabolic process"/>
    <property type="evidence" value="ECO:0007669"/>
    <property type="project" value="TreeGrafter"/>
</dbReference>
<feature type="active site" description="Proton acceptor" evidence="7">
    <location>
        <position position="656"/>
    </location>
</feature>
<dbReference type="Proteomes" id="UP000016935">
    <property type="component" value="Unassembled WGS sequence"/>
</dbReference>
<dbReference type="Pfam" id="PF01734">
    <property type="entry name" value="Patatin"/>
    <property type="match status" value="1"/>
</dbReference>
<dbReference type="PROSITE" id="PS51635">
    <property type="entry name" value="PNPLA"/>
    <property type="match status" value="1"/>
</dbReference>
<keyword evidence="4" id="KW-0862">Zinc</keyword>
<evidence type="ECO:0000313" key="10">
    <source>
        <dbReference type="Proteomes" id="UP000016935"/>
    </source>
</evidence>
<feature type="active site" description="Nucleophile" evidence="7">
    <location>
        <position position="520"/>
    </location>
</feature>
<reference evidence="9 10" key="1">
    <citation type="journal article" date="2012" name="PLoS Pathog.">
        <title>Diverse lifestyles and strategies of plant pathogenesis encoded in the genomes of eighteen Dothideomycetes fungi.</title>
        <authorList>
            <person name="Ohm R.A."/>
            <person name="Feau N."/>
            <person name="Henrissat B."/>
            <person name="Schoch C.L."/>
            <person name="Horwitz B.A."/>
            <person name="Barry K.W."/>
            <person name="Condon B.J."/>
            <person name="Copeland A.C."/>
            <person name="Dhillon B."/>
            <person name="Glaser F."/>
            <person name="Hesse C.N."/>
            <person name="Kosti I."/>
            <person name="LaButti K."/>
            <person name="Lindquist E.A."/>
            <person name="Lucas S."/>
            <person name="Salamov A.A."/>
            <person name="Bradshaw R.E."/>
            <person name="Ciuffetti L."/>
            <person name="Hamelin R.C."/>
            <person name="Kema G.H.J."/>
            <person name="Lawrence C."/>
            <person name="Scott J.A."/>
            <person name="Spatafora J.W."/>
            <person name="Turgeon B.G."/>
            <person name="de Wit P.J.G.M."/>
            <person name="Zhong S."/>
            <person name="Goodwin S.B."/>
            <person name="Grigoriev I.V."/>
        </authorList>
    </citation>
    <scope>NUCLEOTIDE SEQUENCE [LARGE SCALE GENOMIC DNA]</scope>
    <source>
        <strain evidence="10">28A</strain>
    </source>
</reference>
<dbReference type="PANTHER" id="PTHR24185">
    <property type="entry name" value="CALCIUM-INDEPENDENT PHOSPHOLIPASE A2-GAMMA"/>
    <property type="match status" value="1"/>
</dbReference>
<dbReference type="Gene3D" id="3.40.1090.10">
    <property type="entry name" value="Cytosolic phospholipase A2 catalytic domain"/>
    <property type="match status" value="1"/>
</dbReference>
<accession>R0JNB8</accession>
<keyword evidence="5 7" id="KW-0442">Lipid degradation</keyword>
<comment type="caution">
    <text evidence="7">Lacks conserved residue(s) required for the propagation of feature annotation.</text>
</comment>
<dbReference type="OrthoDB" id="194358at2759"/>
<keyword evidence="10" id="KW-1185">Reference proteome</keyword>
<dbReference type="InterPro" id="IPR002641">
    <property type="entry name" value="PNPLA_dom"/>
</dbReference>
<evidence type="ECO:0000256" key="4">
    <source>
        <dbReference type="ARBA" id="ARBA00022833"/>
    </source>
</evidence>
<gene>
    <name evidence="9" type="ORF">SETTUDRAFT_95951</name>
</gene>
<dbReference type="GeneID" id="19406196"/>
<dbReference type="STRING" id="671987.R0JNB8"/>
<dbReference type="CDD" id="cd07199">
    <property type="entry name" value="Pat17_PNPLA8_PNPLA9_like"/>
    <property type="match status" value="1"/>
</dbReference>
<dbReference type="GO" id="GO:0016020">
    <property type="term" value="C:membrane"/>
    <property type="evidence" value="ECO:0007669"/>
    <property type="project" value="TreeGrafter"/>
</dbReference>
<dbReference type="RefSeq" id="XP_008029731.1">
    <property type="nucleotide sequence ID" value="XM_008031540.1"/>
</dbReference>